<dbReference type="EMBL" id="MLAK01000723">
    <property type="protein sequence ID" value="OHT06522.1"/>
    <property type="molecule type" value="Genomic_DNA"/>
</dbReference>
<protein>
    <submittedName>
        <fullName evidence="3">Uncharacterized protein</fullName>
    </submittedName>
</protein>
<reference evidence="3" key="1">
    <citation type="submission" date="2016-10" db="EMBL/GenBank/DDBJ databases">
        <authorList>
            <person name="Benchimol M."/>
            <person name="Almeida L.G."/>
            <person name="Vasconcelos A.T."/>
            <person name="Perreira-Neves A."/>
            <person name="Rosa I.A."/>
            <person name="Tasca T."/>
            <person name="Bogo M.R."/>
            <person name="de Souza W."/>
        </authorList>
    </citation>
    <scope>NUCLEOTIDE SEQUENCE [LARGE SCALE GENOMIC DNA]</scope>
    <source>
        <strain evidence="3">K</strain>
    </source>
</reference>
<evidence type="ECO:0000256" key="1">
    <source>
        <dbReference type="SAM" id="Coils"/>
    </source>
</evidence>
<keyword evidence="1" id="KW-0175">Coiled coil</keyword>
<dbReference type="GeneID" id="94839033"/>
<feature type="compositionally biased region" description="Low complexity" evidence="2">
    <location>
        <begin position="2380"/>
        <end position="2389"/>
    </location>
</feature>
<feature type="coiled-coil region" evidence="1">
    <location>
        <begin position="2268"/>
        <end position="2304"/>
    </location>
</feature>
<accession>A0A1J4K6A5</accession>
<comment type="caution">
    <text evidence="3">The sequence shown here is derived from an EMBL/GenBank/DDBJ whole genome shotgun (WGS) entry which is preliminary data.</text>
</comment>
<evidence type="ECO:0000256" key="2">
    <source>
        <dbReference type="SAM" id="MobiDB-lite"/>
    </source>
</evidence>
<name>A0A1J4K6A5_9EUKA</name>
<proteinExistence type="predicted"/>
<sequence length="2400" mass="280147">MKIKKNNFPFQNQDSLGYFGTVLKEGIRDDSNPNPYNNYFLLTCSNVKENQSLISPFTKNLNDFLRFKSQNYILFQMNLHFLTFQLNQIALCLKFENKTKDNSDIFVEVQGFNLCRWVKIYSDNSKMFQDEKIHYIHFNSSYTNQKLVAFRVVFTNLNSKRNHVCISYFDIFGKKENVSSGVINMNSKPYRGMLISENVCYDIVSRVPFNKIMNHYFDPKDQSIKKIDFFDLDSSEQIIPANVPLHIYFPFEIFFRGVHYLCENSCDVVVYSNINTILCKYNTDDTRNFMELPWAPITNHISLTFKNTSPRTFRILGFLTEYTYYEVLNDNNTINFISDPFNGFINYEKRGDKIYFNIDENNPSNGNANSDSCNFCIHSTAVDFMDNILVQYYSVFANYVPTKWILYGAAEDNKWFIIDEVANKGFISKSKNIWVAHVNNLDIYFSKFKLSMFFKKSCSLKDEEKTIRFEVFGQKKKILESPKLINSSITHIHVNNNNIGILKTLFYNNYDKYITVHSLKHSRKKETHFGYSVFENNHDFKDKYYPLDPRQKGKYVYSFHNFHIQIESIVLNTCLLKTPIEIQSFNNENKLFYILNSNQLKPSYDIEEASDSSYSTKFISNLVIDTRNISLKDFDFFGKIMITQNDRLIPNKFSCFPFFTMGQDGIIKSIENYAMCNPMNSGIFQAVGQFNTGDNSEISFTRDIVSIFDEFNETTATLTFKFKFKIKASHYVLRVPSRDLTERYRNPAKWIVQASNDDFKWVTIHEVSNTNIFTQSPVEAVSFRCLLCDDFYSMFRIIKYNSSSQFNQLVLKNVEFFGLVAPILQTPDFFWQNFPMTICPLDFSNGILGSLKYYGNEIDQFDTTFQFPRFTFNLHYIAIIDMDEEITLSALTCDSRNYQINLKDDSTEIEKINNISFIKLNQSIEGIVLIKVSYNRAGIEFFGSITNEISTPMMILPDTTFSIPFPLNYKYGIFSSLLAADYPTLRQSNTNLPTTLFKMKVNKNIRVLHLVEETINPANDSFASISEFNLDWTQPFILFDFIDTSVSISFIMISCDTLKSLFLYGSNDGKEWSLILDYFRPHGNHSVLYFNIQSKNSNSYRYFKLEKERGDRVISYLEFYGKLTLIGQRIREPCIFNLFSDSIIPYGLDYSNGILNSLNKYNIKKYKHNSFYIIDFVEVSVVLSLYTNSNKINKWKIEGLSHLTGEWIFVDEQITNNRISYPVRTVSLLDSIRIETDEEMNFDKIEFFGTIKHRNDNAPKSLPTVDILMDPLNGILKIPEVKYEKHDKMNYTVLEFLNATVCLTSTTIQFKQAGNDRILIESSNDCVKWTTLITMDLKDYDINYIIPIETKEHYKIFRFVTKTSLFENIELFGHVNIHNEIKNTYFKEIPILSFYEKTHIPYSDDSSKGIFHTIEGFFQDLSRAIDTSESVGNRESVSELLRHYTISHVDFIDNSNEIIVEFLHAKVNITHYMLEFFPFIQENATIDQWTVQYLDNEYNWIILHQMNNFSINSEIHKIEDQNNAFVFPVSNETTHEFSKLKIKFNSSVCLRKIEIFGDIIPVFDSIGFELSTFGILNSNLISLNSEPFAGILQAMLNYSNVFSQGIIQTHPIKLQTLFFNKENKNEFENVEIDEYFQFCFNDSIVSCQMYSIDTTMKSWDIEVEVDNTNENEFNQDYDTQKKKWIRVVHQKSSPNIMTYPIFGCPDFSKIRFIDTSNEKNNIIRRIDFFGKIKDRSLTNVFRYDLLNGIIAKLLNHSNQKIFSGDIFVFCSSYRINNPLQLLNRTFLNEMFIIDGNNPYITFRFCKCSIRVDNYTIIVKHASELTIEGSNDCIQWKFIDKIENIMENNESKNNQTSSQLTHKKIFYRKSNSSDYYHYIRVSSNESFALIDIEFFGDIDENQILKLNKNSLHSFTHKNEYKQYSYTGDNSIGIFSDSRQNLDGILESIGFSSSEMEPASSDLKSIFGPDSNELNAVILYKTTPFFSVDFAPNRFILTHLRINSVYDITLKIQDNMNIFEMVYHLSAGRHIIQIPSYVVSSFYKLSFLADHNPIQNRIVITEIEFFGSLLQNNESWEIDNGSLLMTGHNQIELTDHIMKGLIHKICDNSYNLDVNGILQIEERYPFYSIPVFSDKTNPKIFRECNSPQITYQFINAKFLINHYAIKGSFDRWIVEGSLDKKSWQLIDSQFNQNITDSIKLFTIQKAGNEINHQSTNMAFSYLRFTAIDALFEKLERKKSIQKIEFFGDLIISNDLVDNNDKKTNKPTKRILRSKRKIKEKRKEKDEEKMNLTLADNESQLDQLSQNIKDKLFFPSDIDEKPPIPVHFQNHDSSNNLNKYLTQFTGCEHVFHEGESLSSFSMVMQVLEEISQHIREVRSNSSSYSTYSSSWDSDSESDSETTW</sequence>
<feature type="compositionally biased region" description="Acidic residues" evidence="2">
    <location>
        <begin position="2390"/>
        <end position="2400"/>
    </location>
</feature>
<dbReference type="RefSeq" id="XP_068359658.1">
    <property type="nucleotide sequence ID" value="XM_068504329.1"/>
</dbReference>
<gene>
    <name evidence="3" type="ORF">TRFO_25403</name>
</gene>
<keyword evidence="4" id="KW-1185">Reference proteome</keyword>
<dbReference type="Proteomes" id="UP000179807">
    <property type="component" value="Unassembled WGS sequence"/>
</dbReference>
<feature type="region of interest" description="Disordered" evidence="2">
    <location>
        <begin position="2380"/>
        <end position="2400"/>
    </location>
</feature>
<evidence type="ECO:0000313" key="4">
    <source>
        <dbReference type="Proteomes" id="UP000179807"/>
    </source>
</evidence>
<organism evidence="3 4">
    <name type="scientific">Tritrichomonas foetus</name>
    <dbReference type="NCBI Taxonomy" id="1144522"/>
    <lineage>
        <taxon>Eukaryota</taxon>
        <taxon>Metamonada</taxon>
        <taxon>Parabasalia</taxon>
        <taxon>Tritrichomonadida</taxon>
        <taxon>Tritrichomonadidae</taxon>
        <taxon>Tritrichomonas</taxon>
    </lineage>
</organism>
<dbReference type="VEuPathDB" id="TrichDB:TRFO_25403"/>
<evidence type="ECO:0000313" key="3">
    <source>
        <dbReference type="EMBL" id="OHT06522.1"/>
    </source>
</evidence>